<accession>A0A409YUQ8</accession>
<sequence length="274" mass="30459">MSEDGEPPTLHKVWESWAPVGCATSVDAELAGICVALCKALALPGCNAVYLFSNCLPALRLATDCTEYGGQQHSLAIVQTLSGWLPESANHCIYLIHSPSCLKWGPQGEAHELLQACPQVAVGCHARTILTWLCDFADHKALDLWNARFSDEIYRGKHFLPLQDAQDRLLRPTTKKGGLWLPAFAGGYNSHSARMGHTPIGEYYHWFNIPESTQCVCGRFGSQDHILGSCRKFTFHAGYPYYVWDLDGFLFANRRAFSFSALHTQRPRDEEGIG</sequence>
<evidence type="ECO:0000313" key="1">
    <source>
        <dbReference type="EMBL" id="PPR06713.1"/>
    </source>
</evidence>
<comment type="caution">
    <text evidence="1">The sequence shown here is derived from an EMBL/GenBank/DDBJ whole genome shotgun (WGS) entry which is preliminary data.</text>
</comment>
<dbReference type="OrthoDB" id="3230070at2759"/>
<keyword evidence="2" id="KW-1185">Reference proteome</keyword>
<protein>
    <recommendedName>
        <fullName evidence="3">RNase H type-1 domain-containing protein</fullName>
    </recommendedName>
</protein>
<dbReference type="EMBL" id="NHTK01000587">
    <property type="protein sequence ID" value="PPR06713.1"/>
    <property type="molecule type" value="Genomic_DNA"/>
</dbReference>
<organism evidence="1 2">
    <name type="scientific">Panaeolus cyanescens</name>
    <dbReference type="NCBI Taxonomy" id="181874"/>
    <lineage>
        <taxon>Eukaryota</taxon>
        <taxon>Fungi</taxon>
        <taxon>Dikarya</taxon>
        <taxon>Basidiomycota</taxon>
        <taxon>Agaricomycotina</taxon>
        <taxon>Agaricomycetes</taxon>
        <taxon>Agaricomycetidae</taxon>
        <taxon>Agaricales</taxon>
        <taxon>Agaricineae</taxon>
        <taxon>Galeropsidaceae</taxon>
        <taxon>Panaeolus</taxon>
    </lineage>
</organism>
<proteinExistence type="predicted"/>
<dbReference type="InParanoid" id="A0A409YUQ8"/>
<gene>
    <name evidence="1" type="ORF">CVT24_013033</name>
</gene>
<dbReference type="AlphaFoldDB" id="A0A409YUQ8"/>
<name>A0A409YUQ8_9AGAR</name>
<dbReference type="Proteomes" id="UP000284842">
    <property type="component" value="Unassembled WGS sequence"/>
</dbReference>
<reference evidence="1 2" key="1">
    <citation type="journal article" date="2018" name="Evol. Lett.">
        <title>Horizontal gene cluster transfer increased hallucinogenic mushroom diversity.</title>
        <authorList>
            <person name="Reynolds H.T."/>
            <person name="Vijayakumar V."/>
            <person name="Gluck-Thaler E."/>
            <person name="Korotkin H.B."/>
            <person name="Matheny P.B."/>
            <person name="Slot J.C."/>
        </authorList>
    </citation>
    <scope>NUCLEOTIDE SEQUENCE [LARGE SCALE GENOMIC DNA]</scope>
    <source>
        <strain evidence="1 2">2629</strain>
    </source>
</reference>
<evidence type="ECO:0000313" key="2">
    <source>
        <dbReference type="Proteomes" id="UP000284842"/>
    </source>
</evidence>
<evidence type="ECO:0008006" key="3">
    <source>
        <dbReference type="Google" id="ProtNLM"/>
    </source>
</evidence>